<dbReference type="STRING" id="1071381.G8BUK6"/>
<dbReference type="OrthoDB" id="4035554at2759"/>
<dbReference type="Pfam" id="PF08505">
    <property type="entry name" value="MMR1"/>
    <property type="match status" value="1"/>
</dbReference>
<evidence type="ECO:0000313" key="3">
    <source>
        <dbReference type="EMBL" id="CCE63792.1"/>
    </source>
</evidence>
<feature type="coiled-coil region" evidence="1">
    <location>
        <begin position="401"/>
        <end position="428"/>
    </location>
</feature>
<evidence type="ECO:0000256" key="2">
    <source>
        <dbReference type="SAM" id="MobiDB-lite"/>
    </source>
</evidence>
<accession>G8BUK6</accession>
<keyword evidence="4" id="KW-1185">Reference proteome</keyword>
<dbReference type="RefSeq" id="XP_003686226.1">
    <property type="nucleotide sequence ID" value="XM_003686178.1"/>
</dbReference>
<dbReference type="EMBL" id="HE612861">
    <property type="protein sequence ID" value="CCE63792.1"/>
    <property type="molecule type" value="Genomic_DNA"/>
</dbReference>
<dbReference type="OMA" id="HISMQMA"/>
<evidence type="ECO:0000256" key="1">
    <source>
        <dbReference type="SAM" id="Coils"/>
    </source>
</evidence>
<dbReference type="Proteomes" id="UP000005666">
    <property type="component" value="Chromosome 6"/>
</dbReference>
<feature type="region of interest" description="Disordered" evidence="2">
    <location>
        <begin position="55"/>
        <end position="86"/>
    </location>
</feature>
<gene>
    <name evidence="3" type="primary">TPHA0F03110</name>
    <name evidence="3" type="ordered locus">TPHA_0F03110</name>
</gene>
<proteinExistence type="predicted"/>
<feature type="region of interest" description="Disordered" evidence="2">
    <location>
        <begin position="464"/>
        <end position="487"/>
    </location>
</feature>
<dbReference type="eggNOG" id="ENOG502RXGA">
    <property type="taxonomic scope" value="Eukaryota"/>
</dbReference>
<protein>
    <submittedName>
        <fullName evidence="3">Uncharacterized protein</fullName>
    </submittedName>
</protein>
<dbReference type="InterPro" id="IPR013712">
    <property type="entry name" value="MMR1"/>
</dbReference>
<feature type="region of interest" description="Disordered" evidence="2">
    <location>
        <begin position="323"/>
        <end position="344"/>
    </location>
</feature>
<sequence length="550" mass="62901">MYSPNFKADSPIMSPMAFHVKDPANKNNIQNLLLSPTKLSLDNTKGSSIYRTSLSKLNESTRTGRSRQRRGSDIMRSGSPIQFPSIGSAAPKMLKPEYLNTQNSAIPLLSTIMKQSSKTMDTQKTDQDNTQNNQNSQRENVETRKLNTSIFAQLQESFINFNRQKEKVENIPVTTSKETHTEKEILTISKISKEEKHKPQSTMKNNALRKISHTESTLSGSTMHEQDGISEIESLEANNCNVEKLPAVHPAKIVQKRIVSEHATIQESELHEVPKDINVDALPTDRNGFVQLNNHKNNRYSFISSASTDFELDWYNQLQQQSNLQLSQPSQRFPSQSESDDSARNEFRIKKLEIEINELKLQNEKLIQTFISENEKMRQLSTSQIQSIPATSRVKYSEKDTRHMRNKVKRLERKLANYKKAMNKLVDNNFPSAHMKYISTDQDEVSSVKTRISRISDKDLKQIEEAKSSSDQSTSELNDEEDDFSDSIGSLTDIKELVDMTYTSERDFLTEEITEEIQRFSTPQLPSKRNSIIGNKKKVGFQLNLQIEKK</sequence>
<reference evidence="3 4" key="1">
    <citation type="journal article" date="2011" name="Proc. Natl. Acad. Sci. U.S.A.">
        <title>Evolutionary erosion of yeast sex chromosomes by mating-type switching accidents.</title>
        <authorList>
            <person name="Gordon J.L."/>
            <person name="Armisen D."/>
            <person name="Proux-Wera E."/>
            <person name="Oheigeartaigh S.S."/>
            <person name="Byrne K.P."/>
            <person name="Wolfe K.H."/>
        </authorList>
    </citation>
    <scope>NUCLEOTIDE SEQUENCE [LARGE SCALE GENOMIC DNA]</scope>
    <source>
        <strain evidence="4">ATCC 24235 / CBS 4417 / NBRC 1672 / NRRL Y-8282 / UCD 70-5</strain>
    </source>
</reference>
<name>G8BUK6_TETPH</name>
<organism evidence="3 4">
    <name type="scientific">Tetrapisispora phaffii (strain ATCC 24235 / CBS 4417 / NBRC 1672 / NRRL Y-8282 / UCD 70-5)</name>
    <name type="common">Yeast</name>
    <name type="synonym">Fabospora phaffii</name>
    <dbReference type="NCBI Taxonomy" id="1071381"/>
    <lineage>
        <taxon>Eukaryota</taxon>
        <taxon>Fungi</taxon>
        <taxon>Dikarya</taxon>
        <taxon>Ascomycota</taxon>
        <taxon>Saccharomycotina</taxon>
        <taxon>Saccharomycetes</taxon>
        <taxon>Saccharomycetales</taxon>
        <taxon>Saccharomycetaceae</taxon>
        <taxon>Tetrapisispora</taxon>
    </lineage>
</organism>
<keyword evidence="1" id="KW-0175">Coiled coil</keyword>
<evidence type="ECO:0000313" key="4">
    <source>
        <dbReference type="Proteomes" id="UP000005666"/>
    </source>
</evidence>
<feature type="region of interest" description="Disordered" evidence="2">
    <location>
        <begin position="116"/>
        <end position="143"/>
    </location>
</feature>
<dbReference type="AlphaFoldDB" id="G8BUK6"/>
<dbReference type="KEGG" id="tpf:TPHA_0F03110"/>
<dbReference type="GeneID" id="11535645"/>
<dbReference type="HOGENOM" id="CLU_029804_0_0_1"/>